<evidence type="ECO:0000259" key="3">
    <source>
        <dbReference type="SMART" id="SM00226"/>
    </source>
</evidence>
<keyword evidence="5" id="KW-1185">Reference proteome</keyword>
<dbReference type="InterPro" id="IPR050438">
    <property type="entry name" value="LMW_PTPase"/>
</dbReference>
<dbReference type="Proteomes" id="UP000051236">
    <property type="component" value="Unassembled WGS sequence"/>
</dbReference>
<protein>
    <recommendedName>
        <fullName evidence="1">protein-tyrosine-phosphatase</fullName>
        <ecNumber evidence="1">3.1.3.48</ecNumber>
    </recommendedName>
</protein>
<dbReference type="PATRIC" id="fig|1423734.3.peg.1246"/>
<accession>A0A0R1Y7C4</accession>
<dbReference type="PANTHER" id="PTHR11717">
    <property type="entry name" value="LOW MOLECULAR WEIGHT PROTEIN TYROSINE PHOSPHATASE"/>
    <property type="match status" value="1"/>
</dbReference>
<gene>
    <name evidence="4" type="ORF">FC83_GL001233</name>
</gene>
<dbReference type="SMART" id="SM00226">
    <property type="entry name" value="LMWPc"/>
    <property type="match status" value="1"/>
</dbReference>
<dbReference type="EC" id="3.1.3.48" evidence="1"/>
<dbReference type="Pfam" id="PF01451">
    <property type="entry name" value="LMWPc"/>
    <property type="match status" value="1"/>
</dbReference>
<dbReference type="InterPro" id="IPR036196">
    <property type="entry name" value="Ptyr_pPase_sf"/>
</dbReference>
<dbReference type="InterPro" id="IPR023485">
    <property type="entry name" value="Ptyr_pPase"/>
</dbReference>
<sequence>MAEKMFQQMLQQAHLADVIQVDSVATSNFEAGNTMHLGAVKELKAHNVPCKTHISRKIKAADFKAADYIIGMDFQNISTLERLAPDDVTKRKIHLAAEVLPDNRTFEIADPWYTNDFKRTYQELADILPKWLARIREDLTVEV</sequence>
<dbReference type="SUPFAM" id="SSF52788">
    <property type="entry name" value="Phosphotyrosine protein phosphatases I"/>
    <property type="match status" value="1"/>
</dbReference>
<name>A0A0R1Y7C4_9LACO</name>
<dbReference type="PANTHER" id="PTHR11717:SF7">
    <property type="entry name" value="LOW MOLECULAR WEIGHT PHOSPHOTYROSINE PROTEIN PHOSPHATASE"/>
    <property type="match status" value="1"/>
</dbReference>
<evidence type="ECO:0000313" key="4">
    <source>
        <dbReference type="EMBL" id="KRM35107.1"/>
    </source>
</evidence>
<comment type="caution">
    <text evidence="4">The sequence shown here is derived from an EMBL/GenBank/DDBJ whole genome shotgun (WGS) entry which is preliminary data.</text>
</comment>
<dbReference type="AlphaFoldDB" id="A0A0R1Y7C4"/>
<dbReference type="eggNOG" id="COG0394">
    <property type="taxonomic scope" value="Bacteria"/>
</dbReference>
<evidence type="ECO:0000313" key="5">
    <source>
        <dbReference type="Proteomes" id="UP000051236"/>
    </source>
</evidence>
<dbReference type="EMBL" id="AZGA01000016">
    <property type="protein sequence ID" value="KRM35107.1"/>
    <property type="molecule type" value="Genomic_DNA"/>
</dbReference>
<evidence type="ECO:0000256" key="1">
    <source>
        <dbReference type="ARBA" id="ARBA00013064"/>
    </source>
</evidence>
<organism evidence="4 5">
    <name type="scientific">Agrilactobacillus composti DSM 18527 = JCM 14202</name>
    <dbReference type="NCBI Taxonomy" id="1423734"/>
    <lineage>
        <taxon>Bacteria</taxon>
        <taxon>Bacillati</taxon>
        <taxon>Bacillota</taxon>
        <taxon>Bacilli</taxon>
        <taxon>Lactobacillales</taxon>
        <taxon>Lactobacillaceae</taxon>
        <taxon>Agrilactobacillus</taxon>
    </lineage>
</organism>
<dbReference type="STRING" id="1423734.FC83_GL001233"/>
<proteinExistence type="predicted"/>
<dbReference type="GO" id="GO:0004725">
    <property type="term" value="F:protein tyrosine phosphatase activity"/>
    <property type="evidence" value="ECO:0007669"/>
    <property type="project" value="UniProtKB-EC"/>
</dbReference>
<feature type="domain" description="Phosphotyrosine protein phosphatase I" evidence="3">
    <location>
        <begin position="1"/>
        <end position="134"/>
    </location>
</feature>
<reference evidence="4 5" key="1">
    <citation type="journal article" date="2015" name="Genome Announc.">
        <title>Expanding the biotechnology potential of lactobacilli through comparative genomics of 213 strains and associated genera.</title>
        <authorList>
            <person name="Sun Z."/>
            <person name="Harris H.M."/>
            <person name="McCann A."/>
            <person name="Guo C."/>
            <person name="Argimon S."/>
            <person name="Zhang W."/>
            <person name="Yang X."/>
            <person name="Jeffery I.B."/>
            <person name="Cooney J.C."/>
            <person name="Kagawa T.F."/>
            <person name="Liu W."/>
            <person name="Song Y."/>
            <person name="Salvetti E."/>
            <person name="Wrobel A."/>
            <person name="Rasinkangas P."/>
            <person name="Parkhill J."/>
            <person name="Rea M.C."/>
            <person name="O'Sullivan O."/>
            <person name="Ritari J."/>
            <person name="Douillard F.P."/>
            <person name="Paul Ross R."/>
            <person name="Yang R."/>
            <person name="Briner A.E."/>
            <person name="Felis G.E."/>
            <person name="de Vos W.M."/>
            <person name="Barrangou R."/>
            <person name="Klaenhammer T.R."/>
            <person name="Caufield P.W."/>
            <person name="Cui Y."/>
            <person name="Zhang H."/>
            <person name="O'Toole P.W."/>
        </authorList>
    </citation>
    <scope>NUCLEOTIDE SEQUENCE [LARGE SCALE GENOMIC DNA]</scope>
    <source>
        <strain evidence="4 5">DSM 18527</strain>
    </source>
</reference>
<dbReference type="CDD" id="cd16343">
    <property type="entry name" value="LMWPTP"/>
    <property type="match status" value="1"/>
</dbReference>
<comment type="catalytic activity">
    <reaction evidence="2">
        <text>O-phospho-L-tyrosyl-[protein] + H2O = L-tyrosyl-[protein] + phosphate</text>
        <dbReference type="Rhea" id="RHEA:10684"/>
        <dbReference type="Rhea" id="RHEA-COMP:10136"/>
        <dbReference type="Rhea" id="RHEA-COMP:20101"/>
        <dbReference type="ChEBI" id="CHEBI:15377"/>
        <dbReference type="ChEBI" id="CHEBI:43474"/>
        <dbReference type="ChEBI" id="CHEBI:46858"/>
        <dbReference type="ChEBI" id="CHEBI:61978"/>
        <dbReference type="EC" id="3.1.3.48"/>
    </reaction>
</comment>
<dbReference type="Gene3D" id="3.40.50.2300">
    <property type="match status" value="1"/>
</dbReference>
<evidence type="ECO:0000256" key="2">
    <source>
        <dbReference type="ARBA" id="ARBA00051722"/>
    </source>
</evidence>